<dbReference type="Pfam" id="PF09917">
    <property type="entry name" value="DUF2147"/>
    <property type="match status" value="1"/>
</dbReference>
<organism evidence="3 4">
    <name type="scientific">Candidatus Opimibacter skivensis</name>
    <dbReference type="NCBI Taxonomy" id="2982028"/>
    <lineage>
        <taxon>Bacteria</taxon>
        <taxon>Pseudomonadati</taxon>
        <taxon>Bacteroidota</taxon>
        <taxon>Saprospiria</taxon>
        <taxon>Saprospirales</taxon>
        <taxon>Saprospiraceae</taxon>
        <taxon>Candidatus Opimibacter</taxon>
    </lineage>
</organism>
<dbReference type="PANTHER" id="PTHR36919:SF2">
    <property type="entry name" value="BLL6627 PROTEIN"/>
    <property type="match status" value="1"/>
</dbReference>
<proteinExistence type="predicted"/>
<dbReference type="PANTHER" id="PTHR36919">
    <property type="entry name" value="BLR1215 PROTEIN"/>
    <property type="match status" value="1"/>
</dbReference>
<feature type="domain" description="DUF2147" evidence="2">
    <location>
        <begin position="32"/>
        <end position="138"/>
    </location>
</feature>
<name>A0A9D7XQ54_9BACT</name>
<protein>
    <submittedName>
        <fullName evidence="3">DUF2147 domain-containing protein</fullName>
    </submittedName>
</protein>
<evidence type="ECO:0000259" key="2">
    <source>
        <dbReference type="Pfam" id="PF09917"/>
    </source>
</evidence>
<dbReference type="Gene3D" id="2.40.128.520">
    <property type="match status" value="1"/>
</dbReference>
<dbReference type="Proteomes" id="UP000808337">
    <property type="component" value="Unassembled WGS sequence"/>
</dbReference>
<keyword evidence="1" id="KW-0732">Signal</keyword>
<feature type="signal peptide" evidence="1">
    <location>
        <begin position="1"/>
        <end position="20"/>
    </location>
</feature>
<gene>
    <name evidence="3" type="ORF">IPP15_23500</name>
</gene>
<accession>A0A9D7XQ54</accession>
<reference evidence="3 4" key="1">
    <citation type="submission" date="2020-10" db="EMBL/GenBank/DDBJ databases">
        <title>Connecting structure to function with the recovery of over 1000 high-quality activated sludge metagenome-assembled genomes encoding full-length rRNA genes using long-read sequencing.</title>
        <authorList>
            <person name="Singleton C.M."/>
            <person name="Petriglieri F."/>
            <person name="Kristensen J.M."/>
            <person name="Kirkegaard R.H."/>
            <person name="Michaelsen T.Y."/>
            <person name="Andersen M.H."/>
            <person name="Karst S.M."/>
            <person name="Dueholm M.S."/>
            <person name="Nielsen P.H."/>
            <person name="Albertsen M."/>
        </authorList>
    </citation>
    <scope>NUCLEOTIDE SEQUENCE [LARGE SCALE GENOMIC DNA]</scope>
    <source>
        <strain evidence="3">Ribe_18-Q3-R11-54_MAXAC.273</strain>
    </source>
</reference>
<feature type="chain" id="PRO_5038670914" evidence="1">
    <location>
        <begin position="21"/>
        <end position="140"/>
    </location>
</feature>
<evidence type="ECO:0000256" key="1">
    <source>
        <dbReference type="SAM" id="SignalP"/>
    </source>
</evidence>
<dbReference type="InterPro" id="IPR019223">
    <property type="entry name" value="DUF2147"/>
</dbReference>
<dbReference type="EMBL" id="JADKGY010000035">
    <property type="protein sequence ID" value="MBK9985269.1"/>
    <property type="molecule type" value="Genomic_DNA"/>
</dbReference>
<comment type="caution">
    <text evidence="3">The sequence shown here is derived from an EMBL/GenBank/DDBJ whole genome shotgun (WGS) entry which is preliminary data.</text>
</comment>
<evidence type="ECO:0000313" key="4">
    <source>
        <dbReference type="Proteomes" id="UP000808337"/>
    </source>
</evidence>
<evidence type="ECO:0000313" key="3">
    <source>
        <dbReference type="EMBL" id="MBK9985269.1"/>
    </source>
</evidence>
<sequence length="140" mass="16033">MKPQLTFTIALILFASRVFSQANLTVADRISGIYWSPKKDAKIEVYKQGNKYYGKSIWIATPKKDDKNPNESLRNRNLLGIELLSDFNFDHGSYTNGKIYDPDSGKTYDCTMNLMGDDLKVRGYIGISLFGRTEMFERIK</sequence>
<dbReference type="AlphaFoldDB" id="A0A9D7XQ54"/>